<evidence type="ECO:0000256" key="2">
    <source>
        <dbReference type="ARBA" id="ARBA00022737"/>
    </source>
</evidence>
<dbReference type="InterPro" id="IPR029061">
    <property type="entry name" value="THDP-binding"/>
</dbReference>
<dbReference type="InterPro" id="IPR046848">
    <property type="entry name" value="E_motif"/>
</dbReference>
<dbReference type="FunFam" id="1.25.40.10:FF:000366">
    <property type="entry name" value="Pentatricopeptide (PPR) repeat-containing protein"/>
    <property type="match status" value="1"/>
</dbReference>
<dbReference type="FunFam" id="3.40.50.970:FF:000145">
    <property type="entry name" value="Uncharacterized protein"/>
    <property type="match status" value="1"/>
</dbReference>
<feature type="domain" description="DYW" evidence="4">
    <location>
        <begin position="603"/>
        <end position="647"/>
    </location>
</feature>
<evidence type="ECO:0000256" key="3">
    <source>
        <dbReference type="PROSITE-ProRule" id="PRU00708"/>
    </source>
</evidence>
<comment type="caution">
    <text evidence="5">The sequence shown here is derived from an EMBL/GenBank/DDBJ whole genome shotgun (WGS) entry which is preliminary data.</text>
</comment>
<dbReference type="FunFam" id="1.25.40.10:FF:000284">
    <property type="entry name" value="Pentatricopeptide repeat-containing protein"/>
    <property type="match status" value="1"/>
</dbReference>
<dbReference type="PANTHER" id="PTHR47926:SF414">
    <property type="entry name" value="PENTATRICOPEPTIDE REPEAT-CONTAINING PROTEIN DOT4, CHLOROPLASTIC-LIKE"/>
    <property type="match status" value="1"/>
</dbReference>
<dbReference type="EMBL" id="QGNW01001050">
    <property type="protein sequence ID" value="RVW57591.1"/>
    <property type="molecule type" value="Genomic_DNA"/>
</dbReference>
<dbReference type="SUPFAM" id="SSF48452">
    <property type="entry name" value="TPR-like"/>
    <property type="match status" value="1"/>
</dbReference>
<dbReference type="InterPro" id="IPR002885">
    <property type="entry name" value="PPR_rpt"/>
</dbReference>
<dbReference type="PROSITE" id="PS51375">
    <property type="entry name" value="PPR"/>
    <property type="match status" value="4"/>
</dbReference>
<dbReference type="FunFam" id="1.25.40.10:FF:000031">
    <property type="entry name" value="Pentatricopeptide repeat-containing protein mitochondrial"/>
    <property type="match status" value="1"/>
</dbReference>
<dbReference type="InterPro" id="IPR032867">
    <property type="entry name" value="DYW_dom"/>
</dbReference>
<accession>A0A438FC91</accession>
<evidence type="ECO:0000259" key="4">
    <source>
        <dbReference type="Pfam" id="PF14432"/>
    </source>
</evidence>
<feature type="repeat" description="PPR" evidence="3">
    <location>
        <begin position="287"/>
        <end position="321"/>
    </location>
</feature>
<name>A0A438FC91_VITVI</name>
<dbReference type="Pfam" id="PF13041">
    <property type="entry name" value="PPR_2"/>
    <property type="match status" value="3"/>
</dbReference>
<evidence type="ECO:0000256" key="1">
    <source>
        <dbReference type="ARBA" id="ARBA00006643"/>
    </source>
</evidence>
<dbReference type="InterPro" id="IPR011990">
    <property type="entry name" value="TPR-like_helical_dom_sf"/>
</dbReference>
<dbReference type="GO" id="GO:0003723">
    <property type="term" value="F:RNA binding"/>
    <property type="evidence" value="ECO:0007669"/>
    <property type="project" value="InterPro"/>
</dbReference>
<proteinExistence type="inferred from homology"/>
<evidence type="ECO:0000313" key="6">
    <source>
        <dbReference type="Proteomes" id="UP000288805"/>
    </source>
</evidence>
<dbReference type="Pfam" id="PF20431">
    <property type="entry name" value="E_motif"/>
    <property type="match status" value="1"/>
</dbReference>
<protein>
    <submittedName>
        <fullName evidence="5">Pentatricopeptide repeat-containing protein</fullName>
    </submittedName>
</protein>
<dbReference type="Pfam" id="PF20430">
    <property type="entry name" value="Eplus_motif"/>
    <property type="match status" value="1"/>
</dbReference>
<feature type="repeat" description="PPR" evidence="3">
    <location>
        <begin position="388"/>
        <end position="422"/>
    </location>
</feature>
<dbReference type="GO" id="GO:0009451">
    <property type="term" value="P:RNA modification"/>
    <property type="evidence" value="ECO:0007669"/>
    <property type="project" value="InterPro"/>
</dbReference>
<dbReference type="GO" id="GO:0008270">
    <property type="term" value="F:zinc ion binding"/>
    <property type="evidence" value="ECO:0007669"/>
    <property type="project" value="InterPro"/>
</dbReference>
<dbReference type="PANTHER" id="PTHR47926">
    <property type="entry name" value="PENTATRICOPEPTIDE REPEAT-CONTAINING PROTEIN"/>
    <property type="match status" value="1"/>
</dbReference>
<keyword evidence="2" id="KW-0677">Repeat</keyword>
<sequence>MKSEQVYKVGKILKLFSPRRAICSSSTTSQPQLSKPPIHNTFFKSGAKDELVKRLCRDNNFKEAIDILCEQKRLREAIQILDHVDRPSAATYSTLLQLCLQLRALDEGMKVHAHTKTSGFVPGVVISNRILDMYIKCNSLVNAKRLFDEMAERDLCSWNIMISGYAKAGRLQEARKLFDQMTERDNFSWTAMISGYVRHDQHEEALELFRAMQRHENFKCNKFTMSSALAASAAIQSLHLGKEIHGHILRIGLDLDGVVWSALSDMYGKCGSIGEARHIFDKTVDRDVVSWTAMIDRYFKEGRREEGFALFSDLLKSGIWPNEFTFSGVLNACADHAAEELGKQVHGYMTRIGFDPSSFAASTLVHMYTKCGNIKNARRVFNGMPRPDLVSWTSLISGYAQNGQPDEALQFFELLLKSGTQPDHITFVGVLSACTHAGLVDKGLEYFDSIKEKHGLTHTADHYACLIDLLSRSGRLQEAEDIIDKMPMKPDKFLWASLLGGCRIHGNLKLAKRAAEALFEIEPENPATYTTLANIYATAGLWGGVAEVRKVMDARGVVKKPGLSWIEIKREVHVFLVGDTSHAKSKEIHEFLGKLSKRMKEEGYVPDTNFVLHDVEEEQKEQNLSYHSEKLAVAFGIISTPAGTLIKWETFFCSRETAHFWEDMSRRHVADRAFSGVVSGFDGLGKSKVQVIDLVVVAAGMGGGTGSSGAPPFNDGYPVQTHQKVVDVPPVIEWIQSLEALLLFPLELPIMGEWKSTKHELQLLISGSLDGQVPIGKSLPESPSVSASCYINSVAWWCNESNNGVWSANGPAFGCILMKDFLKSLSKRLKCNTTAYENYHRDYVPEGQSPKSDPKEPLRVYVLFQHIQKMLSSETAVIAETGDSWFNCQKLKLPRGCRYEFQMQYRSIGWLVGVTLGYAQAVPNKRVMIACIGDGSFYVTLLDISTMILYEQGKAYLEEYVNPCADLSRKSLWGIALPLGGSADKLEGEGAGYTTTWKIIRLPHELSVEPRTFCSGPVTSSNSWSHHSSV</sequence>
<organism evidence="5 6">
    <name type="scientific">Vitis vinifera</name>
    <name type="common">Grape</name>
    <dbReference type="NCBI Taxonomy" id="29760"/>
    <lineage>
        <taxon>Eukaryota</taxon>
        <taxon>Viridiplantae</taxon>
        <taxon>Streptophyta</taxon>
        <taxon>Embryophyta</taxon>
        <taxon>Tracheophyta</taxon>
        <taxon>Spermatophyta</taxon>
        <taxon>Magnoliopsida</taxon>
        <taxon>eudicotyledons</taxon>
        <taxon>Gunneridae</taxon>
        <taxon>Pentapetalae</taxon>
        <taxon>rosids</taxon>
        <taxon>Vitales</taxon>
        <taxon>Vitaceae</taxon>
        <taxon>Viteae</taxon>
        <taxon>Vitis</taxon>
    </lineage>
</organism>
<dbReference type="AlphaFoldDB" id="A0A438FC91"/>
<dbReference type="InterPro" id="IPR046849">
    <property type="entry name" value="E2_motif"/>
</dbReference>
<dbReference type="Pfam" id="PF14432">
    <property type="entry name" value="DYW_deaminase"/>
    <property type="match status" value="1"/>
</dbReference>
<feature type="repeat" description="PPR" evidence="3">
    <location>
        <begin position="88"/>
        <end position="122"/>
    </location>
</feature>
<reference evidence="5 6" key="1">
    <citation type="journal article" date="2018" name="PLoS Genet.">
        <title>Population sequencing reveals clonal diversity and ancestral inbreeding in the grapevine cultivar Chardonnay.</title>
        <authorList>
            <person name="Roach M.J."/>
            <person name="Johnson D.L."/>
            <person name="Bohlmann J."/>
            <person name="van Vuuren H.J."/>
            <person name="Jones S.J."/>
            <person name="Pretorius I.S."/>
            <person name="Schmidt S.A."/>
            <person name="Borneman A.R."/>
        </authorList>
    </citation>
    <scope>NUCLEOTIDE SEQUENCE [LARGE SCALE GENOMIC DNA]</scope>
    <source>
        <strain evidence="6">cv. Chardonnay</strain>
        <tissue evidence="5">Leaf</tissue>
    </source>
</reference>
<dbReference type="Pfam" id="PF01535">
    <property type="entry name" value="PPR"/>
    <property type="match status" value="5"/>
</dbReference>
<dbReference type="Gene3D" id="3.40.50.970">
    <property type="match status" value="1"/>
</dbReference>
<dbReference type="NCBIfam" id="TIGR00756">
    <property type="entry name" value="PPR"/>
    <property type="match status" value="4"/>
</dbReference>
<dbReference type="InterPro" id="IPR046960">
    <property type="entry name" value="PPR_At4g14850-like_plant"/>
</dbReference>
<gene>
    <name evidence="5" type="primary">PCMP-H5_0</name>
    <name evidence="5" type="ORF">CK203_096291</name>
</gene>
<comment type="similarity">
    <text evidence="1">Belongs to the PPR family. PCMP-H subfamily.</text>
</comment>
<dbReference type="SUPFAM" id="SSF52518">
    <property type="entry name" value="Thiamin diphosphate-binding fold (THDP-binding)"/>
    <property type="match status" value="1"/>
</dbReference>
<dbReference type="Proteomes" id="UP000288805">
    <property type="component" value="Unassembled WGS sequence"/>
</dbReference>
<evidence type="ECO:0000313" key="5">
    <source>
        <dbReference type="EMBL" id="RVW57591.1"/>
    </source>
</evidence>
<feature type="repeat" description="PPR" evidence="3">
    <location>
        <begin position="154"/>
        <end position="188"/>
    </location>
</feature>
<dbReference type="Gene3D" id="1.25.40.10">
    <property type="entry name" value="Tetratricopeptide repeat domain"/>
    <property type="match status" value="4"/>
</dbReference>
<dbReference type="FunFam" id="1.25.40.10:FF:001695">
    <property type="entry name" value="Pentatricopeptide repeat-containing protein At4g37170"/>
    <property type="match status" value="1"/>
</dbReference>